<evidence type="ECO:0000256" key="2">
    <source>
        <dbReference type="ARBA" id="ARBA00001946"/>
    </source>
</evidence>
<dbReference type="GO" id="GO:0046872">
    <property type="term" value="F:metal ion binding"/>
    <property type="evidence" value="ECO:0007669"/>
    <property type="project" value="UniProtKB-UniRule"/>
</dbReference>
<dbReference type="GO" id="GO:0008254">
    <property type="term" value="F:3'-nucleotidase activity"/>
    <property type="evidence" value="ECO:0007669"/>
    <property type="project" value="TreeGrafter"/>
</dbReference>
<comment type="cofactor">
    <cofactor evidence="2">
        <name>Mg(2+)</name>
        <dbReference type="ChEBI" id="CHEBI:18420"/>
    </cofactor>
</comment>
<proteinExistence type="inferred from homology"/>
<dbReference type="NCBIfam" id="NF001490">
    <property type="entry name" value="PRK00346.1-4"/>
    <property type="match status" value="1"/>
</dbReference>
<evidence type="ECO:0000259" key="10">
    <source>
        <dbReference type="Pfam" id="PF01975"/>
    </source>
</evidence>
<accession>A0A7V5PR38</accession>
<dbReference type="GO" id="GO:0004309">
    <property type="term" value="F:exopolyphosphatase activity"/>
    <property type="evidence" value="ECO:0007669"/>
    <property type="project" value="TreeGrafter"/>
</dbReference>
<feature type="binding site" evidence="9">
    <location>
        <position position="12"/>
    </location>
    <ligand>
        <name>a divalent metal cation</name>
        <dbReference type="ChEBI" id="CHEBI:60240"/>
    </ligand>
</feature>
<dbReference type="Proteomes" id="UP000886124">
    <property type="component" value="Unassembled WGS sequence"/>
</dbReference>
<dbReference type="FunFam" id="3.40.1210.10:FF:000001">
    <property type="entry name" value="5'/3'-nucleotidase SurE"/>
    <property type="match status" value="1"/>
</dbReference>
<keyword evidence="6 9" id="KW-0479">Metal-binding</keyword>
<evidence type="ECO:0000256" key="5">
    <source>
        <dbReference type="ARBA" id="ARBA00022490"/>
    </source>
</evidence>
<dbReference type="SUPFAM" id="SSF64167">
    <property type="entry name" value="SurE-like"/>
    <property type="match status" value="1"/>
</dbReference>
<feature type="domain" description="Survival protein SurE-like phosphatase/nucleotidase" evidence="10">
    <location>
        <begin position="6"/>
        <end position="190"/>
    </location>
</feature>
<dbReference type="GO" id="GO:0000166">
    <property type="term" value="F:nucleotide binding"/>
    <property type="evidence" value="ECO:0007669"/>
    <property type="project" value="UniProtKB-KW"/>
</dbReference>
<dbReference type="NCBIfam" id="TIGR00087">
    <property type="entry name" value="surE"/>
    <property type="match status" value="1"/>
</dbReference>
<gene>
    <name evidence="9 11" type="primary">surE</name>
    <name evidence="11" type="ORF">ENJ89_09245</name>
</gene>
<comment type="catalytic activity">
    <reaction evidence="1 9">
        <text>a ribonucleoside 5'-phosphate + H2O = a ribonucleoside + phosphate</text>
        <dbReference type="Rhea" id="RHEA:12484"/>
        <dbReference type="ChEBI" id="CHEBI:15377"/>
        <dbReference type="ChEBI" id="CHEBI:18254"/>
        <dbReference type="ChEBI" id="CHEBI:43474"/>
        <dbReference type="ChEBI" id="CHEBI:58043"/>
        <dbReference type="EC" id="3.1.3.5"/>
    </reaction>
</comment>
<protein>
    <recommendedName>
        <fullName evidence="9">5'-nucleotidase SurE</fullName>
        <ecNumber evidence="9">3.1.3.5</ecNumber>
    </recommendedName>
    <alternativeName>
        <fullName evidence="9">Nucleoside 5'-monophosphate phosphohydrolase</fullName>
    </alternativeName>
</protein>
<evidence type="ECO:0000256" key="1">
    <source>
        <dbReference type="ARBA" id="ARBA00000815"/>
    </source>
</evidence>
<dbReference type="NCBIfam" id="NF001492">
    <property type="entry name" value="PRK00346.2-2"/>
    <property type="match status" value="1"/>
</dbReference>
<dbReference type="InterPro" id="IPR030048">
    <property type="entry name" value="SurE"/>
</dbReference>
<keyword evidence="5 9" id="KW-0963">Cytoplasm</keyword>
<comment type="caution">
    <text evidence="11">The sequence shown here is derived from an EMBL/GenBank/DDBJ whole genome shotgun (WGS) entry which is preliminary data.</text>
</comment>
<dbReference type="Pfam" id="PF01975">
    <property type="entry name" value="SurE"/>
    <property type="match status" value="1"/>
</dbReference>
<feature type="binding site" evidence="9">
    <location>
        <position position="42"/>
    </location>
    <ligand>
        <name>a divalent metal cation</name>
        <dbReference type="ChEBI" id="CHEBI:60240"/>
    </ligand>
</feature>
<keyword evidence="8 9" id="KW-0378">Hydrolase</keyword>
<dbReference type="GO" id="GO:0008253">
    <property type="term" value="F:5'-nucleotidase activity"/>
    <property type="evidence" value="ECO:0007669"/>
    <property type="project" value="UniProtKB-UniRule"/>
</dbReference>
<evidence type="ECO:0000256" key="9">
    <source>
        <dbReference type="HAMAP-Rule" id="MF_00060"/>
    </source>
</evidence>
<name>A0A7V5PR38_CALAY</name>
<dbReference type="InterPro" id="IPR002828">
    <property type="entry name" value="SurE-like_Pase/nucleotidase"/>
</dbReference>
<dbReference type="AlphaFoldDB" id="A0A7V5PR38"/>
<evidence type="ECO:0000256" key="6">
    <source>
        <dbReference type="ARBA" id="ARBA00022723"/>
    </source>
</evidence>
<dbReference type="PANTHER" id="PTHR30457">
    <property type="entry name" value="5'-NUCLEOTIDASE SURE"/>
    <property type="match status" value="1"/>
</dbReference>
<dbReference type="PANTHER" id="PTHR30457:SF12">
    <property type="entry name" value="5'_3'-NUCLEOTIDASE SURE"/>
    <property type="match status" value="1"/>
</dbReference>
<comment type="subcellular location">
    <subcellularLocation>
        <location evidence="3 9">Cytoplasm</location>
    </subcellularLocation>
</comment>
<keyword evidence="7 9" id="KW-0547">Nucleotide-binding</keyword>
<comment type="similarity">
    <text evidence="4 9">Belongs to the SurE nucleotidase family.</text>
</comment>
<dbReference type="HAMAP" id="MF_00060">
    <property type="entry name" value="SurE"/>
    <property type="match status" value="1"/>
</dbReference>
<comment type="function">
    <text evidence="9">Nucleotidase that shows phosphatase activity on nucleoside 5'-monophosphates.</text>
</comment>
<reference evidence="11" key="1">
    <citation type="journal article" date="2020" name="mSystems">
        <title>Genome- and Community-Level Interaction Insights into Carbon Utilization and Element Cycling Functions of Hydrothermarchaeota in Hydrothermal Sediment.</title>
        <authorList>
            <person name="Zhou Z."/>
            <person name="Liu Y."/>
            <person name="Xu W."/>
            <person name="Pan J."/>
            <person name="Luo Z.H."/>
            <person name="Li M."/>
        </authorList>
    </citation>
    <scope>NUCLEOTIDE SEQUENCE [LARGE SCALE GENOMIC DNA]</scope>
    <source>
        <strain evidence="11">HyVt-527</strain>
    </source>
</reference>
<evidence type="ECO:0000256" key="4">
    <source>
        <dbReference type="ARBA" id="ARBA00011062"/>
    </source>
</evidence>
<feature type="binding site" evidence="9">
    <location>
        <position position="98"/>
    </location>
    <ligand>
        <name>a divalent metal cation</name>
        <dbReference type="ChEBI" id="CHEBI:60240"/>
    </ligand>
</feature>
<feature type="binding site" evidence="9">
    <location>
        <position position="11"/>
    </location>
    <ligand>
        <name>a divalent metal cation</name>
        <dbReference type="ChEBI" id="CHEBI:60240"/>
    </ligand>
</feature>
<evidence type="ECO:0000256" key="3">
    <source>
        <dbReference type="ARBA" id="ARBA00004496"/>
    </source>
</evidence>
<organism evidence="11">
    <name type="scientific">Caldithrix abyssi</name>
    <dbReference type="NCBI Taxonomy" id="187145"/>
    <lineage>
        <taxon>Bacteria</taxon>
        <taxon>Pseudomonadati</taxon>
        <taxon>Calditrichota</taxon>
        <taxon>Calditrichia</taxon>
        <taxon>Calditrichales</taxon>
        <taxon>Calditrichaceae</taxon>
        <taxon>Caldithrix</taxon>
    </lineage>
</organism>
<evidence type="ECO:0000256" key="8">
    <source>
        <dbReference type="ARBA" id="ARBA00022801"/>
    </source>
</evidence>
<dbReference type="Gene3D" id="3.40.1210.10">
    <property type="entry name" value="Survival protein SurE-like phosphatase/nucleotidase"/>
    <property type="match status" value="1"/>
</dbReference>
<dbReference type="InterPro" id="IPR036523">
    <property type="entry name" value="SurE-like_sf"/>
</dbReference>
<evidence type="ECO:0000313" key="11">
    <source>
        <dbReference type="EMBL" id="HHJ53365.1"/>
    </source>
</evidence>
<evidence type="ECO:0000256" key="7">
    <source>
        <dbReference type="ARBA" id="ARBA00022741"/>
    </source>
</evidence>
<dbReference type="GO" id="GO:0005737">
    <property type="term" value="C:cytoplasm"/>
    <property type="evidence" value="ECO:0007669"/>
    <property type="project" value="UniProtKB-SubCell"/>
</dbReference>
<dbReference type="EC" id="3.1.3.5" evidence="9"/>
<sequence length="254" mass="27998">MKKPTILITNDDGIYATGIRYLKDALESLGNVTVVAPVAEKSAVGHAITLSDPLRVQETTLDGRFFGYAVNGTPADCIKLGVHCLLEEKPALIVSGINQGPNTATNIIYSGTVSAAAEGTILGIPSMAISLASFTKPYFEVAAKIAHKLSQTILKNSLPAGTLLNVNVPAVEEKDIKGFRITRQGKGRYEESFDKRTDPNNRIYYWLTGKRMILDTDDNVDDLAVMHNYISITPIHYDLTDYRFFEELKKWDDL</sequence>
<comment type="cofactor">
    <cofactor evidence="9">
        <name>a divalent metal cation</name>
        <dbReference type="ChEBI" id="CHEBI:60240"/>
    </cofactor>
    <text evidence="9">Binds 1 divalent metal cation per subunit.</text>
</comment>
<dbReference type="EMBL" id="DROD01000591">
    <property type="protein sequence ID" value="HHJ53365.1"/>
    <property type="molecule type" value="Genomic_DNA"/>
</dbReference>